<dbReference type="Proteomes" id="UP000007350">
    <property type="component" value="Unassembled WGS sequence"/>
</dbReference>
<dbReference type="AlphaFoldDB" id="K2N0J1"/>
<organism evidence="2 3">
    <name type="scientific">Trypanosoma cruzi marinkellei</name>
    <dbReference type="NCBI Taxonomy" id="85056"/>
    <lineage>
        <taxon>Eukaryota</taxon>
        <taxon>Discoba</taxon>
        <taxon>Euglenozoa</taxon>
        <taxon>Kinetoplastea</taxon>
        <taxon>Metakinetoplastina</taxon>
        <taxon>Trypanosomatida</taxon>
        <taxon>Trypanosomatidae</taxon>
        <taxon>Trypanosoma</taxon>
        <taxon>Schizotrypanum</taxon>
    </lineage>
</organism>
<proteinExistence type="predicted"/>
<sequence length="64" mass="7619">MTPKTREVALSWCQRFAEQFSQRTVPPPSFANNRRETGTTNTIYRVVFVVLFFFFFPSDLFPFF</sequence>
<evidence type="ECO:0000256" key="1">
    <source>
        <dbReference type="SAM" id="Phobius"/>
    </source>
</evidence>
<reference evidence="2 3" key="1">
    <citation type="journal article" date="2012" name="BMC Genomics">
        <title>Comparative genomic analysis of human infective Trypanosoma cruzi lineages with the bat-restricted subspecies T. cruzi marinkellei.</title>
        <authorList>
            <person name="Franzen O."/>
            <person name="Talavera-Lopez C."/>
            <person name="Ochaya S."/>
            <person name="Butler C.E."/>
            <person name="Messenger L.A."/>
            <person name="Lewis M.D."/>
            <person name="Llewellyn M.S."/>
            <person name="Marinkelle C.J."/>
            <person name="Tyler K.M."/>
            <person name="Miles M.A."/>
            <person name="Andersson B."/>
        </authorList>
    </citation>
    <scope>NUCLEOTIDE SEQUENCE [LARGE SCALE GENOMIC DNA]</scope>
    <source>
        <strain evidence="2 3">B7</strain>
    </source>
</reference>
<feature type="non-terminal residue" evidence="2">
    <location>
        <position position="64"/>
    </location>
</feature>
<name>K2N0J1_TRYCR</name>
<feature type="transmembrane region" description="Helical" evidence="1">
    <location>
        <begin position="43"/>
        <end position="63"/>
    </location>
</feature>
<keyword evidence="1" id="KW-0812">Transmembrane</keyword>
<gene>
    <name evidence="2" type="ORF">MOQ_003227</name>
</gene>
<protein>
    <submittedName>
        <fullName evidence="2">Uncharacterized protein</fullName>
    </submittedName>
</protein>
<accession>K2N0J1</accession>
<dbReference type="EMBL" id="AHKC01009525">
    <property type="protein sequence ID" value="EKF32915.1"/>
    <property type="molecule type" value="Genomic_DNA"/>
</dbReference>
<keyword evidence="1" id="KW-1133">Transmembrane helix</keyword>
<keyword evidence="3" id="KW-1185">Reference proteome</keyword>
<evidence type="ECO:0000313" key="3">
    <source>
        <dbReference type="Proteomes" id="UP000007350"/>
    </source>
</evidence>
<evidence type="ECO:0000313" key="2">
    <source>
        <dbReference type="EMBL" id="EKF32915.1"/>
    </source>
</evidence>
<comment type="caution">
    <text evidence="2">The sequence shown here is derived from an EMBL/GenBank/DDBJ whole genome shotgun (WGS) entry which is preliminary data.</text>
</comment>
<keyword evidence="1" id="KW-0472">Membrane</keyword>